<dbReference type="CDD" id="cd04590">
    <property type="entry name" value="CBS_pair_CorC_HlyC_assoc"/>
    <property type="match status" value="1"/>
</dbReference>
<evidence type="ECO:0000256" key="3">
    <source>
        <dbReference type="ARBA" id="ARBA00022737"/>
    </source>
</evidence>
<dbReference type="InterPro" id="IPR002550">
    <property type="entry name" value="CNNM"/>
</dbReference>
<evidence type="ECO:0000256" key="5">
    <source>
        <dbReference type="ARBA" id="ARBA00023122"/>
    </source>
</evidence>
<evidence type="ECO:0000259" key="10">
    <source>
        <dbReference type="PROSITE" id="PS51371"/>
    </source>
</evidence>
<keyword evidence="6 8" id="KW-0472">Membrane</keyword>
<feature type="domain" description="CNNM transmembrane" evidence="11">
    <location>
        <begin position="1"/>
        <end position="182"/>
    </location>
</feature>
<dbReference type="PANTHER" id="PTHR22777:SF4">
    <property type="entry name" value="UPF0053 PROTEIN SLL1254"/>
    <property type="match status" value="1"/>
</dbReference>
<dbReference type="InterPro" id="IPR044751">
    <property type="entry name" value="Ion_transp-like_CBS"/>
</dbReference>
<dbReference type="Gene3D" id="3.10.580.10">
    <property type="entry name" value="CBS-domain"/>
    <property type="match status" value="1"/>
</dbReference>
<dbReference type="InterPro" id="IPR046342">
    <property type="entry name" value="CBS_dom_sf"/>
</dbReference>
<evidence type="ECO:0000256" key="2">
    <source>
        <dbReference type="ARBA" id="ARBA00022692"/>
    </source>
</evidence>
<dbReference type="InterPro" id="IPR000644">
    <property type="entry name" value="CBS_dom"/>
</dbReference>
<organism evidence="12 13">
    <name type="scientific">Marivirga salinarum</name>
    <dbReference type="NCBI Taxonomy" id="3059078"/>
    <lineage>
        <taxon>Bacteria</taxon>
        <taxon>Pseudomonadati</taxon>
        <taxon>Bacteroidota</taxon>
        <taxon>Cytophagia</taxon>
        <taxon>Cytophagales</taxon>
        <taxon>Marivirgaceae</taxon>
        <taxon>Marivirga</taxon>
    </lineage>
</organism>
<sequence length="323" mass="36779">MLVFVISTFVAVFVSFLCSMAEAVLLSVDKVKIETDKEKGLTYAKIMHKLKSNIDRPISAILILNTIAHTGGATIAGSAFDAIYGEKYIWIFSVIFTIVILFGTEILPKVIGVNKSNLISRRMARPLQVIIKILHPLIVVTQAFTNLLVGKRKKSNPYSLDDIRTIAKMAKLEKIIDTDQENIIINTSTLKKRFVKEIMLPVEKIIFFKENISFDKYFNLAAKHKHTRYPISSTDSIEDVYGYINFKEIALNEKENSENKLTEFIRPIIFINENTPIINLLKKMNENRFHISMVKSETNKIIGMITLENLVETVVGDIEDEFD</sequence>
<evidence type="ECO:0000256" key="6">
    <source>
        <dbReference type="ARBA" id="ARBA00023136"/>
    </source>
</evidence>
<evidence type="ECO:0000256" key="7">
    <source>
        <dbReference type="PROSITE-ProRule" id="PRU00703"/>
    </source>
</evidence>
<proteinExistence type="predicted"/>
<dbReference type="Proteomes" id="UP001230496">
    <property type="component" value="Chromosome"/>
</dbReference>
<dbReference type="KEGG" id="msaa:QYS49_33565"/>
<evidence type="ECO:0000313" key="13">
    <source>
        <dbReference type="Proteomes" id="UP001230496"/>
    </source>
</evidence>
<dbReference type="PANTHER" id="PTHR22777">
    <property type="entry name" value="HEMOLYSIN-RELATED"/>
    <property type="match status" value="1"/>
</dbReference>
<dbReference type="SUPFAM" id="SSF54631">
    <property type="entry name" value="CBS-domain pair"/>
    <property type="match status" value="1"/>
</dbReference>
<keyword evidence="13" id="KW-1185">Reference proteome</keyword>
<evidence type="ECO:0000256" key="8">
    <source>
        <dbReference type="PROSITE-ProRule" id="PRU01193"/>
    </source>
</evidence>
<keyword evidence="3" id="KW-0677">Repeat</keyword>
<feature type="domain" description="CBS" evidence="10">
    <location>
        <begin position="264"/>
        <end position="321"/>
    </location>
</feature>
<evidence type="ECO:0000313" key="12">
    <source>
        <dbReference type="EMBL" id="WMN12435.1"/>
    </source>
</evidence>
<reference evidence="12 13" key="1">
    <citation type="submission" date="2023-08" db="EMBL/GenBank/DDBJ databases">
        <title>Comparative genomics and taxonomic characterization of three novel marine species of genus Marivirga.</title>
        <authorList>
            <person name="Muhammad N."/>
            <person name="Kim S.-G."/>
        </authorList>
    </citation>
    <scope>NUCLEOTIDE SEQUENCE [LARGE SCALE GENOMIC DNA]</scope>
    <source>
        <strain evidence="12 13">BDSF4-3</strain>
    </source>
</reference>
<keyword evidence="2 8" id="KW-0812">Transmembrane</keyword>
<dbReference type="EMBL" id="CP129971">
    <property type="protein sequence ID" value="WMN12435.1"/>
    <property type="molecule type" value="Genomic_DNA"/>
</dbReference>
<gene>
    <name evidence="12" type="ORF">QYS49_33565</name>
</gene>
<feature type="transmembrane region" description="Helical" evidence="9">
    <location>
        <begin position="129"/>
        <end position="149"/>
    </location>
</feature>
<dbReference type="Pfam" id="PF01595">
    <property type="entry name" value="CNNM"/>
    <property type="match status" value="1"/>
</dbReference>
<dbReference type="RefSeq" id="WP_308350524.1">
    <property type="nucleotide sequence ID" value="NZ_CP129971.1"/>
</dbReference>
<keyword evidence="5 7" id="KW-0129">CBS domain</keyword>
<dbReference type="GO" id="GO:0005886">
    <property type="term" value="C:plasma membrane"/>
    <property type="evidence" value="ECO:0007669"/>
    <property type="project" value="TreeGrafter"/>
</dbReference>
<evidence type="ECO:0000256" key="1">
    <source>
        <dbReference type="ARBA" id="ARBA00004141"/>
    </source>
</evidence>
<evidence type="ECO:0000256" key="4">
    <source>
        <dbReference type="ARBA" id="ARBA00022989"/>
    </source>
</evidence>
<evidence type="ECO:0000259" key="11">
    <source>
        <dbReference type="PROSITE" id="PS51846"/>
    </source>
</evidence>
<keyword evidence="4 8" id="KW-1133">Transmembrane helix</keyword>
<accession>A0AA51REZ3</accession>
<dbReference type="Pfam" id="PF00571">
    <property type="entry name" value="CBS"/>
    <property type="match status" value="1"/>
</dbReference>
<protein>
    <submittedName>
        <fullName evidence="12">CNNM domain-containing protein</fullName>
    </submittedName>
</protein>
<evidence type="ECO:0000256" key="9">
    <source>
        <dbReference type="SAM" id="Phobius"/>
    </source>
</evidence>
<dbReference type="AlphaFoldDB" id="A0AA51REZ3"/>
<name>A0AA51REZ3_9BACT</name>
<dbReference type="PROSITE" id="PS51846">
    <property type="entry name" value="CNNM"/>
    <property type="match status" value="1"/>
</dbReference>
<feature type="transmembrane region" description="Helical" evidence="9">
    <location>
        <begin position="88"/>
        <end position="108"/>
    </location>
</feature>
<dbReference type="PROSITE" id="PS51371">
    <property type="entry name" value="CBS"/>
    <property type="match status" value="1"/>
</dbReference>
<comment type="subcellular location">
    <subcellularLocation>
        <location evidence="1">Membrane</location>
        <topology evidence="1">Multi-pass membrane protein</topology>
    </subcellularLocation>
</comment>